<feature type="transmembrane region" description="Helical" evidence="1">
    <location>
        <begin position="68"/>
        <end position="93"/>
    </location>
</feature>
<keyword evidence="3" id="KW-1185">Reference proteome</keyword>
<organism evidence="2 3">
    <name type="scientific">Novosphingobium aureum</name>
    <dbReference type="NCBI Taxonomy" id="2792964"/>
    <lineage>
        <taxon>Bacteria</taxon>
        <taxon>Pseudomonadati</taxon>
        <taxon>Pseudomonadota</taxon>
        <taxon>Alphaproteobacteria</taxon>
        <taxon>Sphingomonadales</taxon>
        <taxon>Sphingomonadaceae</taxon>
        <taxon>Novosphingobium</taxon>
    </lineage>
</organism>
<feature type="transmembrane region" description="Helical" evidence="1">
    <location>
        <begin position="113"/>
        <end position="137"/>
    </location>
</feature>
<dbReference type="Proteomes" id="UP000617634">
    <property type="component" value="Unassembled WGS sequence"/>
</dbReference>
<keyword evidence="1" id="KW-1133">Transmembrane helix</keyword>
<keyword evidence="1" id="KW-0472">Membrane</keyword>
<comment type="caution">
    <text evidence="2">The sequence shown here is derived from an EMBL/GenBank/DDBJ whole genome shotgun (WGS) entry which is preliminary data.</text>
</comment>
<name>A0A931HAT9_9SPHN</name>
<sequence length="146" mass="15789">MRYIFFLLLLATTLMLLALGYRSLLGEPFGLLDMVRIVAPIAIVGLLRRPLAKLSRSPDWLKRIGWGFGVVLGIGGGGFTIWRIGSGLVAGVIDYDLDGGSVAWAVNPTGFVVTVLIYGLNGLFLIAMGLFALWLIFNPRLGAVPR</sequence>
<proteinExistence type="predicted"/>
<reference evidence="2" key="1">
    <citation type="submission" date="2020-11" db="EMBL/GenBank/DDBJ databases">
        <title>Novosphingobium aureum sp. nov., a marine bacterium isolated from sediment of a salt flat.</title>
        <authorList>
            <person name="Yoo Y."/>
            <person name="Kim J.-J."/>
        </authorList>
    </citation>
    <scope>NUCLEOTIDE SEQUENCE</scope>
    <source>
        <strain evidence="2">YJ-S2-02</strain>
    </source>
</reference>
<dbReference type="EMBL" id="JADZGI010000001">
    <property type="protein sequence ID" value="MBH0112354.1"/>
    <property type="molecule type" value="Genomic_DNA"/>
</dbReference>
<evidence type="ECO:0000313" key="3">
    <source>
        <dbReference type="Proteomes" id="UP000617634"/>
    </source>
</evidence>
<gene>
    <name evidence="2" type="ORF">I5E68_05220</name>
</gene>
<feature type="transmembrane region" description="Helical" evidence="1">
    <location>
        <begin position="30"/>
        <end position="47"/>
    </location>
</feature>
<evidence type="ECO:0000256" key="1">
    <source>
        <dbReference type="SAM" id="Phobius"/>
    </source>
</evidence>
<dbReference type="RefSeq" id="WP_197161567.1">
    <property type="nucleotide sequence ID" value="NZ_JADZGI010000001.1"/>
</dbReference>
<dbReference type="AlphaFoldDB" id="A0A931HAT9"/>
<protein>
    <submittedName>
        <fullName evidence="2">Uncharacterized protein</fullName>
    </submittedName>
</protein>
<accession>A0A931HAT9</accession>
<evidence type="ECO:0000313" key="2">
    <source>
        <dbReference type="EMBL" id="MBH0112354.1"/>
    </source>
</evidence>
<keyword evidence="1" id="KW-0812">Transmembrane</keyword>